<sequence length="216" mass="24734">MTSTPMQRYFAHRWAYPATLLGVFALLWLALAIRPLFRQDWLLENLLVLVAVPLFVATFRRLRFSNGAYTTLFVFFVLHEIGAHYTYSLVPYDRWFEALTRHALNPLLGFARNHYDRLIHFGYGLLVLPAAVELLDAVAPPRGVWRWLLPVLFVMSHSTIYELVEWGAAEAFGGELGQAYLGTQGDVWDAQKDMALATLGAVIAQIAVQWRRRRAR</sequence>
<evidence type="ECO:0000313" key="3">
    <source>
        <dbReference type="EMBL" id="GAP65806.1"/>
    </source>
</evidence>
<feature type="transmembrane region" description="Helical" evidence="1">
    <location>
        <begin position="42"/>
        <end position="59"/>
    </location>
</feature>
<keyword evidence="4" id="KW-1185">Reference proteome</keyword>
<dbReference type="Proteomes" id="UP000253740">
    <property type="component" value="Unassembled WGS sequence"/>
</dbReference>
<dbReference type="InterPro" id="IPR058534">
    <property type="entry name" value="YjdF"/>
</dbReference>
<evidence type="ECO:0000313" key="2">
    <source>
        <dbReference type="EMBL" id="GAN44488.1"/>
    </source>
</evidence>
<proteinExistence type="predicted"/>
<protein>
    <submittedName>
        <fullName evidence="2">Membrane protein</fullName>
    </submittedName>
</protein>
<name>A0A0K8QM67_9GAMM</name>
<dbReference type="HOGENOM" id="CLU_087528_2_0_6"/>
<evidence type="ECO:0000313" key="4">
    <source>
        <dbReference type="Proteomes" id="UP000253740"/>
    </source>
</evidence>
<feature type="transmembrane region" description="Helical" evidence="1">
    <location>
        <begin position="66"/>
        <end position="87"/>
    </location>
</feature>
<dbReference type="PIRSF" id="PIRSF020606">
    <property type="entry name" value="UCP020606"/>
    <property type="match status" value="1"/>
</dbReference>
<dbReference type="Pfam" id="PF09997">
    <property type="entry name" value="DUF2238"/>
    <property type="match status" value="1"/>
</dbReference>
<evidence type="ECO:0000256" key="1">
    <source>
        <dbReference type="SAM" id="Phobius"/>
    </source>
</evidence>
<dbReference type="EMBL" id="DF952378">
    <property type="protein sequence ID" value="GAN44488.1"/>
    <property type="molecule type" value="Genomic_DNA"/>
</dbReference>
<reference evidence="3" key="2">
    <citation type="submission" date="2015-08" db="EMBL/GenBank/DDBJ databases">
        <title>Complete DNA Sequence of Pseudomonas syringae pv. actinidiae, the Causal Agent of Kiwifruit Canker Disease.</title>
        <authorList>
            <person name="Rikkerink E.H.A."/>
            <person name="Fineran P.C."/>
        </authorList>
    </citation>
    <scope>NUCLEOTIDE SEQUENCE</scope>
    <source>
        <strain evidence="3">SkMP5</strain>
    </source>
</reference>
<dbReference type="AlphaFoldDB" id="A0A0K8QM67"/>
<organism evidence="3">
    <name type="scientific">Mizugakiibacter sediminis</name>
    <dbReference type="NCBI Taxonomy" id="1475481"/>
    <lineage>
        <taxon>Bacteria</taxon>
        <taxon>Pseudomonadati</taxon>
        <taxon>Pseudomonadota</taxon>
        <taxon>Gammaproteobacteria</taxon>
        <taxon>Lysobacterales</taxon>
        <taxon>Rhodanobacteraceae</taxon>
        <taxon>Mizugakiibacter</taxon>
    </lineage>
</organism>
<reference evidence="2" key="1">
    <citation type="submission" date="2015-03" db="EMBL/GenBank/DDBJ databases">
        <title>Draft genome sequence of Mizugakiibacter sediminis skMP5.</title>
        <authorList>
            <person name="Watanabe T."/>
            <person name="Kojima H."/>
            <person name="Fukui M."/>
        </authorList>
    </citation>
    <scope>NUCLEOTIDE SEQUENCE</scope>
    <source>
        <strain evidence="2">SkMP5</strain>
    </source>
</reference>
<keyword evidence="1" id="KW-0472">Membrane</keyword>
<dbReference type="STRING" id="1475481.GCA_000953855_01117"/>
<gene>
    <name evidence="2" type="ORF">MBSD_1023</name>
    <name evidence="3" type="ORF">MBSD_n1097</name>
</gene>
<dbReference type="EMBL" id="DF970177">
    <property type="protein sequence ID" value="GAP65806.1"/>
    <property type="molecule type" value="Genomic_DNA"/>
</dbReference>
<accession>A0A0K8QM67</accession>
<keyword evidence="1" id="KW-0812">Transmembrane</keyword>
<dbReference type="RefSeq" id="WP_237071754.1">
    <property type="nucleotide sequence ID" value="NZ_DF970177.1"/>
</dbReference>
<keyword evidence="1" id="KW-1133">Transmembrane helix</keyword>
<dbReference type="InterPro" id="IPR014509">
    <property type="entry name" value="YjdF-like"/>
</dbReference>